<dbReference type="Pfam" id="PF13602">
    <property type="entry name" value="ADH_zinc_N_2"/>
    <property type="match status" value="1"/>
</dbReference>
<dbReference type="InterPro" id="IPR051603">
    <property type="entry name" value="Zinc-ADH_QOR/CCCR"/>
</dbReference>
<dbReference type="SUPFAM" id="SSF51735">
    <property type="entry name" value="NAD(P)-binding Rossmann-fold domains"/>
    <property type="match status" value="1"/>
</dbReference>
<dbReference type="RefSeq" id="WP_074797436.1">
    <property type="nucleotide sequence ID" value="NZ_FOVJ01000005.1"/>
</dbReference>
<sequence>MRAVLMDAPGEPDVLIAADIPVPALTNPYDALVKVHAAGLNPIDTKVRKLNMYYPDKLPSILGCDGAGVVEAVGSSVTRVRPGSEVFFFNNGLGNGPGTYAEYTVVQEDYLALKPGNLSMLEAAAIPLALITAWEALVNRGDLRDGQSTLIHAGAGGVGHIAVQLAHYFNARVATTISNSRKAELVQSLGAELAINYSAQDFVEATLNWTDGLGVRLTLDTIGGETFCKSFAATRLYGRLVTLLSTTCTAQQINTARLRNLCIGYVQMAAPLYFGLHPARIMQTRILERGAKLFEQGILKVHIGLALPLESASEAHQLIEAGHTTGKIVLQIV</sequence>
<dbReference type="SUPFAM" id="SSF50129">
    <property type="entry name" value="GroES-like"/>
    <property type="match status" value="1"/>
</dbReference>
<accession>A0A1I5DAM2</accession>
<dbReference type="SMART" id="SM00829">
    <property type="entry name" value="PKS_ER"/>
    <property type="match status" value="1"/>
</dbReference>
<evidence type="ECO:0000259" key="2">
    <source>
        <dbReference type="SMART" id="SM00829"/>
    </source>
</evidence>
<organism evidence="3 4">
    <name type="scientific">Nitrosospira briensis</name>
    <dbReference type="NCBI Taxonomy" id="35799"/>
    <lineage>
        <taxon>Bacteria</taxon>
        <taxon>Pseudomonadati</taxon>
        <taxon>Pseudomonadota</taxon>
        <taxon>Betaproteobacteria</taxon>
        <taxon>Nitrosomonadales</taxon>
        <taxon>Nitrosomonadaceae</taxon>
        <taxon>Nitrosospira</taxon>
    </lineage>
</organism>
<dbReference type="CDD" id="cd08272">
    <property type="entry name" value="MDR6"/>
    <property type="match status" value="1"/>
</dbReference>
<dbReference type="AlphaFoldDB" id="A0A1I5DAM2"/>
<name>A0A1I5DAM2_9PROT</name>
<keyword evidence="1" id="KW-0521">NADP</keyword>
<dbReference type="STRING" id="1266925.GCA_000619905_02624"/>
<feature type="domain" description="Enoyl reductase (ER)" evidence="2">
    <location>
        <begin position="10"/>
        <end position="330"/>
    </location>
</feature>
<keyword evidence="4" id="KW-1185">Reference proteome</keyword>
<dbReference type="Gene3D" id="3.90.180.10">
    <property type="entry name" value="Medium-chain alcohol dehydrogenases, catalytic domain"/>
    <property type="match status" value="1"/>
</dbReference>
<dbReference type="Pfam" id="PF08240">
    <property type="entry name" value="ADH_N"/>
    <property type="match status" value="1"/>
</dbReference>
<gene>
    <name evidence="3" type="ORF">SAMN05216386_2255</name>
</gene>
<dbReference type="GO" id="GO:0016491">
    <property type="term" value="F:oxidoreductase activity"/>
    <property type="evidence" value="ECO:0007669"/>
    <property type="project" value="InterPro"/>
</dbReference>
<evidence type="ECO:0000256" key="1">
    <source>
        <dbReference type="ARBA" id="ARBA00022857"/>
    </source>
</evidence>
<dbReference type="Gene3D" id="3.40.50.720">
    <property type="entry name" value="NAD(P)-binding Rossmann-like Domain"/>
    <property type="match status" value="1"/>
</dbReference>
<dbReference type="InterPro" id="IPR020843">
    <property type="entry name" value="ER"/>
</dbReference>
<dbReference type="InterPro" id="IPR036291">
    <property type="entry name" value="NAD(P)-bd_dom_sf"/>
</dbReference>
<dbReference type="PANTHER" id="PTHR44154:SF1">
    <property type="entry name" value="QUINONE OXIDOREDUCTASE"/>
    <property type="match status" value="1"/>
</dbReference>
<proteinExistence type="predicted"/>
<dbReference type="InterPro" id="IPR013154">
    <property type="entry name" value="ADH-like_N"/>
</dbReference>
<evidence type="ECO:0000313" key="4">
    <source>
        <dbReference type="Proteomes" id="UP000183107"/>
    </source>
</evidence>
<dbReference type="PANTHER" id="PTHR44154">
    <property type="entry name" value="QUINONE OXIDOREDUCTASE"/>
    <property type="match status" value="1"/>
</dbReference>
<dbReference type="InterPro" id="IPR011032">
    <property type="entry name" value="GroES-like_sf"/>
</dbReference>
<reference evidence="4" key="1">
    <citation type="submission" date="2016-10" db="EMBL/GenBank/DDBJ databases">
        <authorList>
            <person name="Varghese N."/>
        </authorList>
    </citation>
    <scope>NUCLEOTIDE SEQUENCE [LARGE SCALE GENOMIC DNA]</scope>
    <source>
        <strain evidence="4">Nsp8</strain>
    </source>
</reference>
<dbReference type="EMBL" id="FOVJ01000005">
    <property type="protein sequence ID" value="SFN96157.1"/>
    <property type="molecule type" value="Genomic_DNA"/>
</dbReference>
<protein>
    <submittedName>
        <fullName evidence="3">NADPH2:quinone reductase</fullName>
    </submittedName>
</protein>
<evidence type="ECO:0000313" key="3">
    <source>
        <dbReference type="EMBL" id="SFN96157.1"/>
    </source>
</evidence>
<dbReference type="Proteomes" id="UP000183107">
    <property type="component" value="Unassembled WGS sequence"/>
</dbReference>
<dbReference type="OrthoDB" id="9785812at2"/>